<sequence length="147" mass="15668">MEYSRWKIYMLVVVGLMSIFSAEICFADTDHRDILAINSLYAALGYPPLPGWLVSGGDPCAEGWQGVQCVNSNITGIILNGANLGGELGENLGAFVSIIQMDLSANNLSGPLPSSMANLPSLTTLHLQDNHLTGLLDVLQDLPLIAL</sequence>
<feature type="signal peptide" evidence="8">
    <location>
        <begin position="1"/>
        <end position="27"/>
    </location>
</feature>
<evidence type="ECO:0000256" key="2">
    <source>
        <dbReference type="ARBA" id="ARBA00022614"/>
    </source>
</evidence>
<evidence type="ECO:0000256" key="5">
    <source>
        <dbReference type="ARBA" id="ARBA00022737"/>
    </source>
</evidence>
<keyword evidence="7" id="KW-0472">Membrane</keyword>
<organism evidence="10 11">
    <name type="scientific">Cynara cardunculus var. scolymus</name>
    <name type="common">Globe artichoke</name>
    <name type="synonym">Cynara scolymus</name>
    <dbReference type="NCBI Taxonomy" id="59895"/>
    <lineage>
        <taxon>Eukaryota</taxon>
        <taxon>Viridiplantae</taxon>
        <taxon>Streptophyta</taxon>
        <taxon>Embryophyta</taxon>
        <taxon>Tracheophyta</taxon>
        <taxon>Spermatophyta</taxon>
        <taxon>Magnoliopsida</taxon>
        <taxon>eudicotyledons</taxon>
        <taxon>Gunneridae</taxon>
        <taxon>Pentapetalae</taxon>
        <taxon>asterids</taxon>
        <taxon>campanulids</taxon>
        <taxon>Asterales</taxon>
        <taxon>Asteraceae</taxon>
        <taxon>Carduoideae</taxon>
        <taxon>Cardueae</taxon>
        <taxon>Carduinae</taxon>
        <taxon>Cynara</taxon>
    </lineage>
</organism>
<dbReference type="FunFam" id="3.80.10.10:FF:000129">
    <property type="entry name" value="Leucine-rich repeat receptor-like kinase"/>
    <property type="match status" value="1"/>
</dbReference>
<dbReference type="InterPro" id="IPR032675">
    <property type="entry name" value="LRR_dom_sf"/>
</dbReference>
<feature type="chain" id="PRO_5007118733" evidence="8">
    <location>
        <begin position="28"/>
        <end position="147"/>
    </location>
</feature>
<dbReference type="PANTHER" id="PTHR48007:SF22">
    <property type="entry name" value="PROTEIN STRUBBELIG-RECEPTOR FAMILY 3-LIKE ISOFORM X1"/>
    <property type="match status" value="1"/>
</dbReference>
<comment type="subcellular location">
    <subcellularLocation>
        <location evidence="1">Membrane</location>
        <topology evidence="1">Single-pass membrane protein</topology>
    </subcellularLocation>
</comment>
<comment type="caution">
    <text evidence="10">The sequence shown here is derived from an EMBL/GenBank/DDBJ whole genome shotgun (WGS) entry which is preliminary data.</text>
</comment>
<dbReference type="Gramene" id="KVH89573">
    <property type="protein sequence ID" value="KVH89573"/>
    <property type="gene ID" value="Ccrd_008435"/>
</dbReference>
<dbReference type="Proteomes" id="UP000243975">
    <property type="component" value="Unassembled WGS sequence"/>
</dbReference>
<dbReference type="Pfam" id="PF00560">
    <property type="entry name" value="LRR_1"/>
    <property type="match status" value="2"/>
</dbReference>
<dbReference type="Gene3D" id="3.80.10.10">
    <property type="entry name" value="Ribonuclease Inhibitor"/>
    <property type="match status" value="1"/>
</dbReference>
<dbReference type="OMA" id="WETIGRV"/>
<keyword evidence="3" id="KW-0812">Transmembrane</keyword>
<dbReference type="STRING" id="59895.A0A103XF69"/>
<keyword evidence="11" id="KW-1185">Reference proteome</keyword>
<dbReference type="EMBL" id="LEKV01005197">
    <property type="protein sequence ID" value="KVH89573.1"/>
    <property type="molecule type" value="Genomic_DNA"/>
</dbReference>
<evidence type="ECO:0000313" key="11">
    <source>
        <dbReference type="Proteomes" id="UP000243975"/>
    </source>
</evidence>
<keyword evidence="5" id="KW-0677">Repeat</keyword>
<keyword evidence="6" id="KW-1133">Transmembrane helix</keyword>
<evidence type="ECO:0000256" key="6">
    <source>
        <dbReference type="ARBA" id="ARBA00022989"/>
    </source>
</evidence>
<evidence type="ECO:0000256" key="7">
    <source>
        <dbReference type="ARBA" id="ARBA00023136"/>
    </source>
</evidence>
<name>A0A103XF69_CYNCS</name>
<evidence type="ECO:0000256" key="8">
    <source>
        <dbReference type="SAM" id="SignalP"/>
    </source>
</evidence>
<dbReference type="SUPFAM" id="SSF52058">
    <property type="entry name" value="L domain-like"/>
    <property type="match status" value="1"/>
</dbReference>
<dbReference type="InterPro" id="IPR013210">
    <property type="entry name" value="LRR_N_plant-typ"/>
</dbReference>
<protein>
    <submittedName>
        <fullName evidence="10">Leucine-rich repeat-containing N-terminal, type 2</fullName>
    </submittedName>
</protein>
<gene>
    <name evidence="10" type="ORF">Ccrd_008435</name>
</gene>
<feature type="domain" description="Leucine-rich repeat-containing N-terminal plant-type" evidence="9">
    <location>
        <begin position="32"/>
        <end position="69"/>
    </location>
</feature>
<dbReference type="GO" id="GO:0016020">
    <property type="term" value="C:membrane"/>
    <property type="evidence" value="ECO:0007669"/>
    <property type="project" value="UniProtKB-SubCell"/>
</dbReference>
<proteinExistence type="predicted"/>
<evidence type="ECO:0000256" key="3">
    <source>
        <dbReference type="ARBA" id="ARBA00022692"/>
    </source>
</evidence>
<evidence type="ECO:0000259" key="9">
    <source>
        <dbReference type="Pfam" id="PF08263"/>
    </source>
</evidence>
<dbReference type="InterPro" id="IPR046959">
    <property type="entry name" value="PRK1-6/SRF4-like"/>
</dbReference>
<evidence type="ECO:0000256" key="1">
    <source>
        <dbReference type="ARBA" id="ARBA00004167"/>
    </source>
</evidence>
<dbReference type="PANTHER" id="PTHR48007">
    <property type="entry name" value="LEUCINE-RICH REPEAT RECEPTOR-LIKE PROTEIN KINASE PXC1"/>
    <property type="match status" value="1"/>
</dbReference>
<dbReference type="Pfam" id="PF08263">
    <property type="entry name" value="LRRNT_2"/>
    <property type="match status" value="1"/>
</dbReference>
<dbReference type="InterPro" id="IPR001611">
    <property type="entry name" value="Leu-rich_rpt"/>
</dbReference>
<reference evidence="10 11" key="1">
    <citation type="journal article" date="2016" name="Sci. Rep.">
        <title>The genome sequence of the outbreeding globe artichoke constructed de novo incorporating a phase-aware low-pass sequencing strategy of F1 progeny.</title>
        <authorList>
            <person name="Scaglione D."/>
            <person name="Reyes-Chin-Wo S."/>
            <person name="Acquadro A."/>
            <person name="Froenicke L."/>
            <person name="Portis E."/>
            <person name="Beitel C."/>
            <person name="Tirone M."/>
            <person name="Mauro R."/>
            <person name="Lo Monaco A."/>
            <person name="Mauromicale G."/>
            <person name="Faccioli P."/>
            <person name="Cattivelli L."/>
            <person name="Rieseberg L."/>
            <person name="Michelmore R."/>
            <person name="Lanteri S."/>
        </authorList>
    </citation>
    <scope>NUCLEOTIDE SEQUENCE [LARGE SCALE GENOMIC DNA]</scope>
    <source>
        <strain evidence="10">2C</strain>
    </source>
</reference>
<evidence type="ECO:0000313" key="10">
    <source>
        <dbReference type="EMBL" id="KVH89573.1"/>
    </source>
</evidence>
<dbReference type="AlphaFoldDB" id="A0A103XF69"/>
<keyword evidence="2" id="KW-0433">Leucine-rich repeat</keyword>
<accession>A0A103XF69</accession>
<keyword evidence="4 8" id="KW-0732">Signal</keyword>
<evidence type="ECO:0000256" key="4">
    <source>
        <dbReference type="ARBA" id="ARBA00022729"/>
    </source>
</evidence>